<comment type="caution">
    <text evidence="1">The sequence shown here is derived from an EMBL/GenBank/DDBJ whole genome shotgun (WGS) entry which is preliminary data.</text>
</comment>
<proteinExistence type="predicted"/>
<protein>
    <submittedName>
        <fullName evidence="1">Uncharacterized protein</fullName>
    </submittedName>
</protein>
<sequence>MREGLECARELAVLARPVQRVGAGLPAFVGLTQRDRAGRRAVEVAVGAAAGGVDDVAVAEVVEKAGQAQRVHAAGNDRRRRLHAEPLLEIHRALALVALDHVGDDAIVAFAFHLAVAHGADVDARGPLQTRHLGQHERGVAAFRRRRGDRAVAGAVVVQVLVRILPACGRHHAGSADVAVDQEGELVGVGAEGLEREVGSRAHFVVVVGGDVHREQLGLAGFVLRTLQGVVDQRQGLLDRREYLVALRLVVLDEIATEPELVRGVGERLRAQTQLGLDDRAGDVAAVAHRAAEDAPQVGNVLGRAVEHLDHTVGHVEVDHLRVRDVAHALVVADGQRQEGHQHEAAVDHVAVEQLDRVGDAHVLGRLVDVIDERVDAAREVVGGRDFDVGSS</sequence>
<dbReference type="AlphaFoldDB" id="A0A1J5PR08"/>
<evidence type="ECO:0000313" key="1">
    <source>
        <dbReference type="EMBL" id="OIQ74030.1"/>
    </source>
</evidence>
<gene>
    <name evidence="1" type="ORF">GALL_443270</name>
</gene>
<name>A0A1J5PR08_9ZZZZ</name>
<organism evidence="1">
    <name type="scientific">mine drainage metagenome</name>
    <dbReference type="NCBI Taxonomy" id="410659"/>
    <lineage>
        <taxon>unclassified sequences</taxon>
        <taxon>metagenomes</taxon>
        <taxon>ecological metagenomes</taxon>
    </lineage>
</organism>
<accession>A0A1J5PR08</accession>
<reference evidence="1" key="1">
    <citation type="submission" date="2016-10" db="EMBL/GenBank/DDBJ databases">
        <title>Sequence of Gallionella enrichment culture.</title>
        <authorList>
            <person name="Poehlein A."/>
            <person name="Muehling M."/>
            <person name="Daniel R."/>
        </authorList>
    </citation>
    <scope>NUCLEOTIDE SEQUENCE</scope>
</reference>
<dbReference type="EMBL" id="MLJW01002649">
    <property type="protein sequence ID" value="OIQ74030.1"/>
    <property type="molecule type" value="Genomic_DNA"/>
</dbReference>